<dbReference type="Proteomes" id="UP000195062">
    <property type="component" value="Unassembled WGS sequence"/>
</dbReference>
<evidence type="ECO:0000313" key="2">
    <source>
        <dbReference type="Proteomes" id="UP000195062"/>
    </source>
</evidence>
<dbReference type="SUPFAM" id="SSF52540">
    <property type="entry name" value="P-loop containing nucleoside triphosphate hydrolases"/>
    <property type="match status" value="1"/>
</dbReference>
<reference evidence="1 2" key="1">
    <citation type="submission" date="2016-08" db="EMBL/GenBank/DDBJ databases">
        <title>Genome sequence of Clavibacter michiganensis subsp. michiganensis strain CASJ007.</title>
        <authorList>
            <person name="Thapa S.P."/>
            <person name="Coaker G."/>
        </authorList>
    </citation>
    <scope>NUCLEOTIDE SEQUENCE [LARGE SCALE GENOMIC DNA]</scope>
    <source>
        <strain evidence="1">CASJ007</strain>
    </source>
</reference>
<gene>
    <name evidence="1" type="primary">tagH_2</name>
    <name evidence="1" type="ORF">CMMCAS07_19615</name>
</gene>
<evidence type="ECO:0000313" key="1">
    <source>
        <dbReference type="EMBL" id="OUD99988.1"/>
    </source>
</evidence>
<keyword evidence="1" id="KW-0067">ATP-binding</keyword>
<protein>
    <submittedName>
        <fullName evidence="1">Teichoic acids export ATP-binding protein TagH</fullName>
    </submittedName>
</protein>
<organism evidence="1 2">
    <name type="scientific">Clavibacter michiganensis subsp. michiganensis</name>
    <dbReference type="NCBI Taxonomy" id="33013"/>
    <lineage>
        <taxon>Bacteria</taxon>
        <taxon>Bacillati</taxon>
        <taxon>Actinomycetota</taxon>
        <taxon>Actinomycetes</taxon>
        <taxon>Micrococcales</taxon>
        <taxon>Microbacteriaceae</taxon>
        <taxon>Clavibacter</taxon>
    </lineage>
</organism>
<comment type="caution">
    <text evidence="1">The sequence shown here is derived from an EMBL/GenBank/DDBJ whole genome shotgun (WGS) entry which is preliminary data.</text>
</comment>
<dbReference type="EMBL" id="MDHH01000009">
    <property type="protein sequence ID" value="OUD99988.1"/>
    <property type="molecule type" value="Genomic_DNA"/>
</dbReference>
<keyword evidence="1" id="KW-0547">Nucleotide-binding</keyword>
<name>A0A251XCT2_CLAMM</name>
<dbReference type="InterPro" id="IPR050683">
    <property type="entry name" value="Bact_Polysacc_Export_ATP-bd"/>
</dbReference>
<dbReference type="InterPro" id="IPR027417">
    <property type="entry name" value="P-loop_NTPase"/>
</dbReference>
<dbReference type="GO" id="GO:0005524">
    <property type="term" value="F:ATP binding"/>
    <property type="evidence" value="ECO:0007669"/>
    <property type="project" value="UniProtKB-KW"/>
</dbReference>
<keyword evidence="2" id="KW-1185">Reference proteome</keyword>
<accession>A0A251XCT2</accession>
<dbReference type="PANTHER" id="PTHR46743">
    <property type="entry name" value="TEICHOIC ACIDS EXPORT ATP-BINDING PROTEIN TAGH"/>
    <property type="match status" value="1"/>
</dbReference>
<sequence length="146" mass="16448">MGAGFHPDLSGRENIYLNAAILGMEQHEIDARFDQIVEFSEIEKFIDTEVKHYSSGMFLRLAFSVAIHTEVDILLVDEILSVGDEPFQRKCLAKIRELHDQGKTLVVVSHDLDMVSDLCERGILIQSGKVAFDGPSKDAVERMRRS</sequence>
<dbReference type="PANTHER" id="PTHR46743:SF2">
    <property type="entry name" value="TEICHOIC ACIDS EXPORT ATP-BINDING PROTEIN TAGH"/>
    <property type="match status" value="1"/>
</dbReference>
<proteinExistence type="predicted"/>
<dbReference type="AlphaFoldDB" id="A0A251XCT2"/>
<dbReference type="Gene3D" id="3.40.50.300">
    <property type="entry name" value="P-loop containing nucleotide triphosphate hydrolases"/>
    <property type="match status" value="1"/>
</dbReference>